<proteinExistence type="predicted"/>
<reference evidence="3 4" key="1">
    <citation type="submission" date="2019-02" db="EMBL/GenBank/DDBJ databases">
        <title>Deep-cultivation of Planctomycetes and their phenomic and genomic characterization uncovers novel biology.</title>
        <authorList>
            <person name="Wiegand S."/>
            <person name="Jogler M."/>
            <person name="Boedeker C."/>
            <person name="Pinto D."/>
            <person name="Vollmers J."/>
            <person name="Rivas-Marin E."/>
            <person name="Kohn T."/>
            <person name="Peeters S.H."/>
            <person name="Heuer A."/>
            <person name="Rast P."/>
            <person name="Oberbeckmann S."/>
            <person name="Bunk B."/>
            <person name="Jeske O."/>
            <person name="Meyerdierks A."/>
            <person name="Storesund J.E."/>
            <person name="Kallscheuer N."/>
            <person name="Luecker S."/>
            <person name="Lage O.M."/>
            <person name="Pohl T."/>
            <person name="Merkel B.J."/>
            <person name="Hornburger P."/>
            <person name="Mueller R.-W."/>
            <person name="Bruemmer F."/>
            <person name="Labrenz M."/>
            <person name="Spormann A.M."/>
            <person name="Op den Camp H."/>
            <person name="Overmann J."/>
            <person name="Amann R."/>
            <person name="Jetten M.S.M."/>
            <person name="Mascher T."/>
            <person name="Medema M.H."/>
            <person name="Devos D.P."/>
            <person name="Kaster A.-K."/>
            <person name="Ovreas L."/>
            <person name="Rohde M."/>
            <person name="Galperin M.Y."/>
            <person name="Jogler C."/>
        </authorList>
    </citation>
    <scope>NUCLEOTIDE SEQUENCE [LARGE SCALE GENOMIC DNA]</scope>
    <source>
        <strain evidence="3 4">Mal52</strain>
    </source>
</reference>
<keyword evidence="4" id="KW-1185">Reference proteome</keyword>
<dbReference type="GO" id="GO:0015562">
    <property type="term" value="F:efflux transmembrane transporter activity"/>
    <property type="evidence" value="ECO:0007669"/>
    <property type="project" value="TreeGrafter"/>
</dbReference>
<feature type="transmembrane region" description="Helical" evidence="1">
    <location>
        <begin position="7"/>
        <end position="28"/>
    </location>
</feature>
<name>A0A517ZYU4_9PLAN</name>
<organism evidence="3 4">
    <name type="scientific">Symmachiella dynata</name>
    <dbReference type="NCBI Taxonomy" id="2527995"/>
    <lineage>
        <taxon>Bacteria</taxon>
        <taxon>Pseudomonadati</taxon>
        <taxon>Planctomycetota</taxon>
        <taxon>Planctomycetia</taxon>
        <taxon>Planctomycetales</taxon>
        <taxon>Planctomycetaceae</taxon>
        <taxon>Symmachiella</taxon>
    </lineage>
</organism>
<feature type="domain" description="Multidrug resistance protein MdtA-like barrel-sandwich hybrid" evidence="2">
    <location>
        <begin position="76"/>
        <end position="252"/>
    </location>
</feature>
<keyword evidence="1" id="KW-1133">Transmembrane helix</keyword>
<dbReference type="EMBL" id="CP036276">
    <property type="protein sequence ID" value="QDU47655.1"/>
    <property type="molecule type" value="Genomic_DNA"/>
</dbReference>
<keyword evidence="1" id="KW-0812">Transmembrane</keyword>
<dbReference type="Proteomes" id="UP000319383">
    <property type="component" value="Chromosome"/>
</dbReference>
<dbReference type="Gene3D" id="1.10.287.470">
    <property type="entry name" value="Helix hairpin bin"/>
    <property type="match status" value="1"/>
</dbReference>
<dbReference type="KEGG" id="sdyn:Mal52_61900"/>
<dbReference type="RefSeq" id="WP_145380444.1">
    <property type="nucleotide sequence ID" value="NZ_CP036276.1"/>
</dbReference>
<protein>
    <submittedName>
        <fullName evidence="3">Multidrug resistance protein MdtN</fullName>
    </submittedName>
</protein>
<evidence type="ECO:0000313" key="3">
    <source>
        <dbReference type="EMBL" id="QDU47655.1"/>
    </source>
</evidence>
<dbReference type="Gene3D" id="2.40.420.20">
    <property type="match status" value="1"/>
</dbReference>
<evidence type="ECO:0000256" key="1">
    <source>
        <dbReference type="SAM" id="Phobius"/>
    </source>
</evidence>
<evidence type="ECO:0000259" key="2">
    <source>
        <dbReference type="Pfam" id="PF25917"/>
    </source>
</evidence>
<accession>A0A517ZYU4</accession>
<dbReference type="PANTHER" id="PTHR30469">
    <property type="entry name" value="MULTIDRUG RESISTANCE PROTEIN MDTA"/>
    <property type="match status" value="1"/>
</dbReference>
<keyword evidence="1" id="KW-0472">Membrane</keyword>
<dbReference type="InterPro" id="IPR058625">
    <property type="entry name" value="MdtA-like_BSH"/>
</dbReference>
<gene>
    <name evidence="3" type="ORF">Mal52_61900</name>
</gene>
<dbReference type="Pfam" id="PF25917">
    <property type="entry name" value="BSH_RND"/>
    <property type="match status" value="1"/>
</dbReference>
<evidence type="ECO:0000313" key="4">
    <source>
        <dbReference type="Proteomes" id="UP000319383"/>
    </source>
</evidence>
<dbReference type="GO" id="GO:1990281">
    <property type="term" value="C:efflux pump complex"/>
    <property type="evidence" value="ECO:0007669"/>
    <property type="project" value="TreeGrafter"/>
</dbReference>
<dbReference type="AlphaFoldDB" id="A0A517ZYU4"/>
<dbReference type="Gene3D" id="2.40.50.100">
    <property type="match status" value="1"/>
</dbReference>
<dbReference type="Gene3D" id="2.40.30.170">
    <property type="match status" value="1"/>
</dbReference>
<sequence>MKFLRYLILRIVLPVIILIGGIVGFQVLSARPEMVIEEEQAQMDPLVEWASVAAHESGLDIETDGVVVPHREIYLSAEVAGRITFKSDECNSGNYVEAGTLLLEIDPRDYELEVRRLSKEIAQAEADLLENDVEIKNAEVLVALSQEDLVLQGQEMKRVEDLSKRGVITESDIDVAKRDELAARNKVQVQKNLLTLQKSRRQRLQSALELKGTQLEKAQLDLSRTKITAPLSGVIVEDLVETDTHVTNGTQLVRINDSSTAEVKCGLKMDELFWIWNQTGERYVSDQAMSAAATFEIPETPVTVTYRLLGRNFHWQGVLSRYEGTGLDIATRTIPCRVVVKNPRDVRITDDQGRPVDFHGPRAMVTGMYTTVRVHAQPTARLLSVPESAVRPGNRIWVVRDGVLSIETIQPAETLDGSVVLPAASSKIEAGDHVVTSPLAEVRNGMKVRESTQPVATTTPEIN</sequence>
<dbReference type="SUPFAM" id="SSF111369">
    <property type="entry name" value="HlyD-like secretion proteins"/>
    <property type="match status" value="1"/>
</dbReference>